<evidence type="ECO:0000313" key="3">
    <source>
        <dbReference type="EMBL" id="TFY74168.1"/>
    </source>
</evidence>
<keyword evidence="2" id="KW-1133">Transmembrane helix</keyword>
<evidence type="ECO:0000313" key="4">
    <source>
        <dbReference type="Proteomes" id="UP000298061"/>
    </source>
</evidence>
<evidence type="ECO:0000256" key="2">
    <source>
        <dbReference type="SAM" id="Phobius"/>
    </source>
</evidence>
<keyword evidence="2" id="KW-0812">Transmembrane</keyword>
<dbReference type="EMBL" id="SFCI01002253">
    <property type="protein sequence ID" value="TFY74168.1"/>
    <property type="molecule type" value="Genomic_DNA"/>
</dbReference>
<feature type="compositionally biased region" description="Acidic residues" evidence="1">
    <location>
        <begin position="51"/>
        <end position="65"/>
    </location>
</feature>
<dbReference type="AlphaFoldDB" id="A0A4Y9ZKL3"/>
<name>A0A4Y9ZKL3_9AGAM</name>
<dbReference type="Proteomes" id="UP000298061">
    <property type="component" value="Unassembled WGS sequence"/>
</dbReference>
<comment type="caution">
    <text evidence="3">The sequence shown here is derived from an EMBL/GenBank/DDBJ whole genome shotgun (WGS) entry which is preliminary data.</text>
</comment>
<feature type="transmembrane region" description="Helical" evidence="2">
    <location>
        <begin position="160"/>
        <end position="182"/>
    </location>
</feature>
<keyword evidence="2" id="KW-0472">Membrane</keyword>
<feature type="region of interest" description="Disordered" evidence="1">
    <location>
        <begin position="93"/>
        <end position="125"/>
    </location>
</feature>
<keyword evidence="4" id="KW-1185">Reference proteome</keyword>
<reference evidence="3 4" key="1">
    <citation type="submission" date="2019-02" db="EMBL/GenBank/DDBJ databases">
        <title>Genome sequencing of the rare red list fungi Hericium alpestre (H. flagellum).</title>
        <authorList>
            <person name="Buettner E."/>
            <person name="Kellner H."/>
        </authorList>
    </citation>
    <scope>NUCLEOTIDE SEQUENCE [LARGE SCALE GENOMIC DNA]</scope>
    <source>
        <strain evidence="3 4">DSM 108284</strain>
    </source>
</reference>
<feature type="region of interest" description="Disordered" evidence="1">
    <location>
        <begin position="1"/>
        <end position="73"/>
    </location>
</feature>
<feature type="compositionally biased region" description="Acidic residues" evidence="1">
    <location>
        <begin position="95"/>
        <end position="104"/>
    </location>
</feature>
<accession>A0A4Y9ZKL3</accession>
<organism evidence="3 4">
    <name type="scientific">Hericium alpestre</name>
    <dbReference type="NCBI Taxonomy" id="135208"/>
    <lineage>
        <taxon>Eukaryota</taxon>
        <taxon>Fungi</taxon>
        <taxon>Dikarya</taxon>
        <taxon>Basidiomycota</taxon>
        <taxon>Agaricomycotina</taxon>
        <taxon>Agaricomycetes</taxon>
        <taxon>Russulales</taxon>
        <taxon>Hericiaceae</taxon>
        <taxon>Hericium</taxon>
    </lineage>
</organism>
<feature type="transmembrane region" description="Helical" evidence="2">
    <location>
        <begin position="188"/>
        <end position="210"/>
    </location>
</feature>
<gene>
    <name evidence="3" type="ORF">EWM64_g9844</name>
</gene>
<dbReference type="OrthoDB" id="2678283at2759"/>
<feature type="compositionally biased region" description="Polar residues" evidence="1">
    <location>
        <begin position="111"/>
        <end position="125"/>
    </location>
</feature>
<protein>
    <submittedName>
        <fullName evidence="3">Uncharacterized protein</fullName>
    </submittedName>
</protein>
<proteinExistence type="predicted"/>
<evidence type="ECO:0000256" key="1">
    <source>
        <dbReference type="SAM" id="MobiDB-lite"/>
    </source>
</evidence>
<sequence length="428" mass="46927">MPSTATEYESERDEQASPSVTAQAPRSEAEWETDDYAQPLFRAPAFCPKTDEEEIDTGSDNDEAPADSRSSPVASLKTFQLAYKQLRAQKQAEGDLSELDDDSDFPAKISNLPSTRMPVTSKAAPSSCMTSASKEALSSRPASVSKAALLAQMVPTPKSLLCTLLTSMVMHHLLLFIVLHPLLRQRQFALALALASPTTSFLLIQMSFIIEGLVPHMQGLWDACYPLVSHEISAKNDVVFGVSRAIAEPDETDADLKHTWLCFQLGQFIDVADPTDPGVVPFIFEEAVHDDDLLTISGIFRGEMVAKTLGQAHLSIVGLLSVESRQDEWLKSALCLALVADPAYLQDPAHLQDSDDPNFSATNWGAASVHYMKAITTLTDKKWKLIMEAAQEHANIRLNHNCSSANSKPLDATDSRRLNLINWISDDE</sequence>